<comment type="caution">
    <text evidence="2">The sequence shown here is derived from an EMBL/GenBank/DDBJ whole genome shotgun (WGS) entry which is preliminary data.</text>
</comment>
<gene>
    <name evidence="2" type="ORF">EVAR_4114_1</name>
</gene>
<evidence type="ECO:0000313" key="2">
    <source>
        <dbReference type="EMBL" id="GBP09266.1"/>
    </source>
</evidence>
<dbReference type="AlphaFoldDB" id="A0A4C1T4X5"/>
<reference evidence="2 3" key="1">
    <citation type="journal article" date="2019" name="Commun. Biol.">
        <title>The bagworm genome reveals a unique fibroin gene that provides high tensile strength.</title>
        <authorList>
            <person name="Kono N."/>
            <person name="Nakamura H."/>
            <person name="Ohtoshi R."/>
            <person name="Tomita M."/>
            <person name="Numata K."/>
            <person name="Arakawa K."/>
        </authorList>
    </citation>
    <scope>NUCLEOTIDE SEQUENCE [LARGE SCALE GENOMIC DNA]</scope>
</reference>
<evidence type="ECO:0000256" key="1">
    <source>
        <dbReference type="SAM" id="MobiDB-lite"/>
    </source>
</evidence>
<evidence type="ECO:0000313" key="3">
    <source>
        <dbReference type="Proteomes" id="UP000299102"/>
    </source>
</evidence>
<proteinExistence type="predicted"/>
<organism evidence="2 3">
    <name type="scientific">Eumeta variegata</name>
    <name type="common">Bagworm moth</name>
    <name type="synonym">Eumeta japonica</name>
    <dbReference type="NCBI Taxonomy" id="151549"/>
    <lineage>
        <taxon>Eukaryota</taxon>
        <taxon>Metazoa</taxon>
        <taxon>Ecdysozoa</taxon>
        <taxon>Arthropoda</taxon>
        <taxon>Hexapoda</taxon>
        <taxon>Insecta</taxon>
        <taxon>Pterygota</taxon>
        <taxon>Neoptera</taxon>
        <taxon>Endopterygota</taxon>
        <taxon>Lepidoptera</taxon>
        <taxon>Glossata</taxon>
        <taxon>Ditrysia</taxon>
        <taxon>Tineoidea</taxon>
        <taxon>Psychidae</taxon>
        <taxon>Oiketicinae</taxon>
        <taxon>Eumeta</taxon>
    </lineage>
</organism>
<sequence length="209" mass="23124">MGEQNDIPGLGLQLSMGPGSKSGIVSRLEFRSDVRSYSNCIRDPKKEQPKSASTSVDAPAPRGRAVARSRRGTVNNSTEFAARVTPVTDGYECHNETTSFAICNAGEITGRRRRYLALPRDDIENKDVLRHSNIYLHPIKGGKALFIKTVVTAFSKTVTMTKFCDRVRHGMAELRGREYNDIAEPSISTRWKVASPPRPAYARTTALLI</sequence>
<dbReference type="EMBL" id="BGZK01000034">
    <property type="protein sequence ID" value="GBP09266.1"/>
    <property type="molecule type" value="Genomic_DNA"/>
</dbReference>
<accession>A0A4C1T4X5</accession>
<feature type="region of interest" description="Disordered" evidence="1">
    <location>
        <begin position="39"/>
        <end position="74"/>
    </location>
</feature>
<protein>
    <submittedName>
        <fullName evidence="2">Uncharacterized protein</fullName>
    </submittedName>
</protein>
<dbReference type="Proteomes" id="UP000299102">
    <property type="component" value="Unassembled WGS sequence"/>
</dbReference>
<keyword evidence="3" id="KW-1185">Reference proteome</keyword>
<name>A0A4C1T4X5_EUMVA</name>